<dbReference type="Proteomes" id="UP001056336">
    <property type="component" value="Chromosome"/>
</dbReference>
<dbReference type="InterPro" id="IPR050361">
    <property type="entry name" value="MPP/UQCRC_Complex"/>
</dbReference>
<dbReference type="EMBL" id="CP097332">
    <property type="protein sequence ID" value="UQX86768.1"/>
    <property type="molecule type" value="Genomic_DNA"/>
</dbReference>
<dbReference type="RefSeq" id="WP_249769144.1">
    <property type="nucleotide sequence ID" value="NZ_CP097332.1"/>
</dbReference>
<comment type="similarity">
    <text evidence="1 2">Belongs to the peptidase M16 family.</text>
</comment>
<accession>A0ABY4QTG6</accession>
<organism evidence="5 6">
    <name type="scientific">Jatrophihabitans telluris</name>
    <dbReference type="NCBI Taxonomy" id="2038343"/>
    <lineage>
        <taxon>Bacteria</taxon>
        <taxon>Bacillati</taxon>
        <taxon>Actinomycetota</taxon>
        <taxon>Actinomycetes</taxon>
        <taxon>Jatrophihabitantales</taxon>
        <taxon>Jatrophihabitantaceae</taxon>
        <taxon>Jatrophihabitans</taxon>
    </lineage>
</organism>
<evidence type="ECO:0000313" key="5">
    <source>
        <dbReference type="EMBL" id="UQX86768.1"/>
    </source>
</evidence>
<feature type="domain" description="Peptidase M16 C-terminal" evidence="4">
    <location>
        <begin position="182"/>
        <end position="361"/>
    </location>
</feature>
<dbReference type="InterPro" id="IPR011765">
    <property type="entry name" value="Pept_M16_N"/>
</dbReference>
<evidence type="ECO:0000256" key="1">
    <source>
        <dbReference type="ARBA" id="ARBA00007261"/>
    </source>
</evidence>
<evidence type="ECO:0000259" key="3">
    <source>
        <dbReference type="Pfam" id="PF00675"/>
    </source>
</evidence>
<dbReference type="Pfam" id="PF05193">
    <property type="entry name" value="Peptidase_M16_C"/>
    <property type="match status" value="1"/>
</dbReference>
<proteinExistence type="inferred from homology"/>
<evidence type="ECO:0000259" key="4">
    <source>
        <dbReference type="Pfam" id="PF05193"/>
    </source>
</evidence>
<reference evidence="5" key="2">
    <citation type="submission" date="2022-05" db="EMBL/GenBank/DDBJ databases">
        <authorList>
            <person name="Kim J.-S."/>
            <person name="Lee K."/>
            <person name="Suh M."/>
            <person name="Eom M."/>
            <person name="Kim J.-S."/>
            <person name="Kim D.-S."/>
            <person name="Ko S.-H."/>
            <person name="Shin Y."/>
            <person name="Lee J.-S."/>
        </authorList>
    </citation>
    <scope>NUCLEOTIDE SEQUENCE</scope>
    <source>
        <strain evidence="5">N237</strain>
    </source>
</reference>
<evidence type="ECO:0000256" key="2">
    <source>
        <dbReference type="RuleBase" id="RU004447"/>
    </source>
</evidence>
<name>A0ABY4QTG6_9ACTN</name>
<feature type="domain" description="Peptidase M16 N-terminal" evidence="3">
    <location>
        <begin position="28"/>
        <end position="175"/>
    </location>
</feature>
<gene>
    <name evidence="5" type="ORF">M6D93_10660</name>
</gene>
<dbReference type="InterPro" id="IPR011249">
    <property type="entry name" value="Metalloenz_LuxS/M16"/>
</dbReference>
<dbReference type="PANTHER" id="PTHR11851">
    <property type="entry name" value="METALLOPROTEASE"/>
    <property type="match status" value="1"/>
</dbReference>
<dbReference type="PROSITE" id="PS00143">
    <property type="entry name" value="INSULINASE"/>
    <property type="match status" value="1"/>
</dbReference>
<dbReference type="PANTHER" id="PTHR11851:SF49">
    <property type="entry name" value="MITOCHONDRIAL-PROCESSING PEPTIDASE SUBUNIT ALPHA"/>
    <property type="match status" value="1"/>
</dbReference>
<dbReference type="InterPro" id="IPR001431">
    <property type="entry name" value="Pept_M16_Zn_BS"/>
</dbReference>
<dbReference type="Gene3D" id="3.30.830.10">
    <property type="entry name" value="Metalloenzyme, LuxS/M16 peptidase-like"/>
    <property type="match status" value="2"/>
</dbReference>
<sequence>MTSRASTRTLPASGGGVIKRTVLPGGLRIITEAMPGVRSASVGIWVAVGSRDEAPSVAGTSHFLEHLLFKGTRTRSALDIASAMDAVGGEFNAFTEKEHTCFYATVLDQELPLAVEMISDVVLNAVIAATDVDVERTVVLEEIAMRDDDPSDLVHDEFAEALFGDSPLGRPILGTEHSIQTLSRTQIHGYYARRYRPGEMVVSIAGNIDHADVVRMVRTAFAGRLDGQADPPAIRADRSHAHAPSAPVHVVKDDTEQANIILGGAGLSRFDERRFVLGVLSSGIGGGMSSRLFQQIREQRGLAYSTYSFSSGYAGDGLFALYAGCQPGKADEVVSIMTSVLADVALNGLSEDEVARAKGQLRGGMVLGLEDSGSRMTRIGKAELSFGDVLGMDELLAGVAAVTSAQVNTLAEELLSRPRCLTVVGPFGADHFASAV</sequence>
<protein>
    <submittedName>
        <fullName evidence="5">Insulinase family protein</fullName>
    </submittedName>
</protein>
<reference evidence="5" key="1">
    <citation type="journal article" date="2018" name="Int. J. Syst. Evol. Microbiol.">
        <title>Jatrophihabitans telluris sp. nov., isolated from sediment soil of lava forest wetlands and the emended description of the genus Jatrophihabitans.</title>
        <authorList>
            <person name="Lee K.C."/>
            <person name="Suh M.K."/>
            <person name="Eom M.K."/>
            <person name="Kim K.K."/>
            <person name="Kim J.S."/>
            <person name="Kim D.S."/>
            <person name="Ko S.H."/>
            <person name="Shin Y.K."/>
            <person name="Lee J.S."/>
        </authorList>
    </citation>
    <scope>NUCLEOTIDE SEQUENCE</scope>
    <source>
        <strain evidence="5">N237</strain>
    </source>
</reference>
<evidence type="ECO:0000313" key="6">
    <source>
        <dbReference type="Proteomes" id="UP001056336"/>
    </source>
</evidence>
<dbReference type="SUPFAM" id="SSF63411">
    <property type="entry name" value="LuxS/MPP-like metallohydrolase"/>
    <property type="match status" value="2"/>
</dbReference>
<dbReference type="Pfam" id="PF00675">
    <property type="entry name" value="Peptidase_M16"/>
    <property type="match status" value="1"/>
</dbReference>
<dbReference type="InterPro" id="IPR007863">
    <property type="entry name" value="Peptidase_M16_C"/>
</dbReference>
<keyword evidence="6" id="KW-1185">Reference proteome</keyword>